<name>A0A7C9BEV1_9BACT</name>
<evidence type="ECO:0000256" key="1">
    <source>
        <dbReference type="ARBA" id="ARBA00000085"/>
    </source>
</evidence>
<feature type="active site" evidence="6">
    <location>
        <position position="15"/>
    </location>
</feature>
<keyword evidence="4" id="KW-0808">Transferase</keyword>
<dbReference type="GO" id="GO:0000155">
    <property type="term" value="F:phosphorelay sensor kinase activity"/>
    <property type="evidence" value="ECO:0007669"/>
    <property type="project" value="InterPro"/>
</dbReference>
<evidence type="ECO:0000256" key="6">
    <source>
        <dbReference type="PROSITE-ProRule" id="PRU00050"/>
    </source>
</evidence>
<dbReference type="Gene3D" id="3.40.50.150">
    <property type="entry name" value="Vaccinia Virus protein VP39"/>
    <property type="match status" value="1"/>
</dbReference>
<dbReference type="InterPro" id="IPR029063">
    <property type="entry name" value="SAM-dependent_MTases_sf"/>
</dbReference>
<evidence type="ECO:0000259" key="12">
    <source>
        <dbReference type="PROSITE" id="PS50123"/>
    </source>
</evidence>
<protein>
    <submittedName>
        <fullName evidence="13">PAS domain-containing protein</fullName>
    </submittedName>
</protein>
<dbReference type="Pfam" id="PF08447">
    <property type="entry name" value="PAS_3"/>
    <property type="match status" value="2"/>
</dbReference>
<dbReference type="EMBL" id="WHLY01000002">
    <property type="protein sequence ID" value="MPR35896.1"/>
    <property type="molecule type" value="Genomic_DNA"/>
</dbReference>
<evidence type="ECO:0000256" key="3">
    <source>
        <dbReference type="ARBA" id="ARBA00022603"/>
    </source>
</evidence>
<feature type="domain" description="PAS" evidence="9">
    <location>
        <begin position="972"/>
        <end position="1042"/>
    </location>
</feature>
<dbReference type="GO" id="GO:0005737">
    <property type="term" value="C:cytoplasm"/>
    <property type="evidence" value="ECO:0007669"/>
    <property type="project" value="InterPro"/>
</dbReference>
<dbReference type="GO" id="GO:0000156">
    <property type="term" value="F:phosphorelay response regulator activity"/>
    <property type="evidence" value="ECO:0007669"/>
    <property type="project" value="InterPro"/>
</dbReference>
<dbReference type="InterPro" id="IPR035909">
    <property type="entry name" value="CheB_C"/>
</dbReference>
<keyword evidence="5" id="KW-0949">S-adenosyl-L-methionine</keyword>
<dbReference type="SUPFAM" id="SSF47384">
    <property type="entry name" value="Homodimeric domain of signal transducing histidine kinase"/>
    <property type="match status" value="1"/>
</dbReference>
<evidence type="ECO:0000259" key="11">
    <source>
        <dbReference type="PROSITE" id="PS50122"/>
    </source>
</evidence>
<dbReference type="PROSITE" id="PS50113">
    <property type="entry name" value="PAC"/>
    <property type="match status" value="1"/>
</dbReference>
<dbReference type="SUPFAM" id="SSF52738">
    <property type="entry name" value="Methylesterase CheB, C-terminal domain"/>
    <property type="match status" value="1"/>
</dbReference>
<dbReference type="InterPro" id="IPR003594">
    <property type="entry name" value="HATPase_dom"/>
</dbReference>
<dbReference type="Gene3D" id="1.10.287.130">
    <property type="match status" value="1"/>
</dbReference>
<dbReference type="Proteomes" id="UP000479293">
    <property type="component" value="Unassembled WGS sequence"/>
</dbReference>
<evidence type="ECO:0000256" key="2">
    <source>
        <dbReference type="ARBA" id="ARBA00001541"/>
    </source>
</evidence>
<dbReference type="InterPro" id="IPR013655">
    <property type="entry name" value="PAS_fold_3"/>
</dbReference>
<dbReference type="GO" id="GO:0006935">
    <property type="term" value="P:chemotaxis"/>
    <property type="evidence" value="ECO:0007669"/>
    <property type="project" value="UniProtKB-UniRule"/>
</dbReference>
<dbReference type="SUPFAM" id="SSF47757">
    <property type="entry name" value="Chemotaxis receptor methyltransferase CheR, N-terminal domain"/>
    <property type="match status" value="1"/>
</dbReference>
<dbReference type="InterPro" id="IPR022642">
    <property type="entry name" value="CheR_C"/>
</dbReference>
<feature type="domain" description="CheB-type methylesterase" evidence="11">
    <location>
        <begin position="9"/>
        <end position="193"/>
    </location>
</feature>
<evidence type="ECO:0000259" key="10">
    <source>
        <dbReference type="PROSITE" id="PS50113"/>
    </source>
</evidence>
<sequence length="1351" mass="154439">MEDREDIYVVGVGASAGGLDALSRLLSKFNGNTHNFCVVIVQHLSPDYKSELTSILRRRCKWPVEKAEDGTHVAPHRVYVTPQNCSILIHNGTLLLEKLPRNYSNAPSIDTFLNSLALDKKQKAIGVIMSGFGQDGSKGIQAIKQAGGFTLIQDPASAEHKDMPMSALATGHVDRVLEPAVMYEEITHYINNHTVLQSSNPRERSVDAIFDLLAQRSGTDFSQYKSSTIMRRMDKRVEALNLPSYTDYYKMIRQNPKELDVLFDTVLIGITEFFRNKDYFDSLANELELLLGEKKSGDSIRVWCVGCATGEEPYTVAILLSELLGSTMGDYQLQIFGSDIDERALSAARKGVYAAKDLKHLPEEIMARYFEKTVQGGGYQVRKTLKKYVLFSKHDITNDPPFVKLDLITCRNLFIYFNSSLQKETLKVFHYALVENGLLFLGKSENISSASDLFMKINKHKIFKKVSSETTHNLNFSRRNVNYAFQPDMEKKAQSVRNMSIIDIAKETLYHTHENPFVIINEQAEIKEVQGSLRLYLEISQGAMNSNLLKMSNQEMTLEIRGLLARVKKTGKLQVGNVIRFTLFEKEHFVRIKIMPFIYPTGEMDHFIVMFEQINPGEHYLMLDHQASSADFVDFRIKELEQELSMAREYMHTFTEELETSNEELQSLNEELQSANEELKSSNEEMETSNEELQSANEELNTANNELRISNEMIIEREAELKVATDELRRNETLYRTISENIPNGTVGILNEKHEIEYIAGKGLEQFKIDPRALVGQNLPDLNPSSTQRKLLKKTFRDTLAGKSCTIEFSYTSHAYSLHTIPLKLDINSSTNKILFLSQEITEKKLADNRLKLAIEASRLITYDYDITSDRYTLSPDFYTFFELEEDESIGLQSILPLIHPDDLPIRDAAYADAMESGELKYEARLVLKSGIKWMKVFGRIINDTEGKPQGVIGAILDSTADHVLLDKIKESEERFRIIANSAPVKIWMSDQDKRFTYFNSKWLAFTGRTLDQELGDGWLESVHPEDRAQLMADFNAHFDRREPFVLEYRMMRHDGTYRIMQDDGVPRFSDGGVFEGYIGSCVDITDKKQFTDTLEQEVQLRTEQLKESNQKLYKVNLNLEQFAYIASHDMQEPLRKIQMFIALMQKNLSNEEKALAYSQKVASAADRMAALITNILEYSRVSSEDERFEELDLNTIIDEIVVDCELLIQEKNAELIYGDLGKIWGVEIQLYQLFINLVKNSLKFNEGKPIIRITTEEMEGKSLKSTSVLDPERTYKMIRIQDNGIGFKEEYSENIFEMFKRLNSKDKYVGTGIGLALCRKIVEMHHGYIEAASHVGEGATFTLYLPVQNR</sequence>
<evidence type="ECO:0000256" key="5">
    <source>
        <dbReference type="ARBA" id="ARBA00022691"/>
    </source>
</evidence>
<dbReference type="PROSITE" id="PS50123">
    <property type="entry name" value="CHER"/>
    <property type="match status" value="1"/>
</dbReference>
<dbReference type="Pfam" id="PF01339">
    <property type="entry name" value="CheB_methylest"/>
    <property type="match status" value="1"/>
</dbReference>
<evidence type="ECO:0000256" key="4">
    <source>
        <dbReference type="ARBA" id="ARBA00022679"/>
    </source>
</evidence>
<dbReference type="SMART" id="SM00387">
    <property type="entry name" value="HATPase_c"/>
    <property type="match status" value="1"/>
</dbReference>
<dbReference type="PROSITE" id="PS50122">
    <property type="entry name" value="CHEB"/>
    <property type="match status" value="1"/>
</dbReference>
<dbReference type="InterPro" id="IPR050903">
    <property type="entry name" value="Bact_Chemotaxis_MeTrfase"/>
</dbReference>
<feature type="active site" evidence="6">
    <location>
        <position position="135"/>
    </location>
</feature>
<gene>
    <name evidence="13" type="ORF">GBK04_21720</name>
</gene>
<dbReference type="PROSITE" id="PS50112">
    <property type="entry name" value="PAS"/>
    <property type="match status" value="2"/>
</dbReference>
<dbReference type="CDD" id="cd00130">
    <property type="entry name" value="PAS"/>
    <property type="match status" value="2"/>
</dbReference>
<dbReference type="InterPro" id="IPR035965">
    <property type="entry name" value="PAS-like_dom_sf"/>
</dbReference>
<feature type="domain" description="PAC" evidence="10">
    <location>
        <begin position="1045"/>
        <end position="1097"/>
    </location>
</feature>
<dbReference type="InterPro" id="IPR001610">
    <property type="entry name" value="PAC"/>
</dbReference>
<evidence type="ECO:0000313" key="14">
    <source>
        <dbReference type="Proteomes" id="UP000479293"/>
    </source>
</evidence>
<evidence type="ECO:0000256" key="7">
    <source>
        <dbReference type="SAM" id="MobiDB-lite"/>
    </source>
</evidence>
<dbReference type="GO" id="GO:0008984">
    <property type="term" value="F:protein-glutamate methylesterase activity"/>
    <property type="evidence" value="ECO:0007669"/>
    <property type="project" value="InterPro"/>
</dbReference>
<dbReference type="PROSITE" id="PS50109">
    <property type="entry name" value="HIS_KIN"/>
    <property type="match status" value="1"/>
</dbReference>
<dbReference type="SUPFAM" id="SSF55874">
    <property type="entry name" value="ATPase domain of HSP90 chaperone/DNA topoisomerase II/histidine kinase"/>
    <property type="match status" value="1"/>
</dbReference>
<dbReference type="InterPro" id="IPR036890">
    <property type="entry name" value="HATPase_C_sf"/>
</dbReference>
<keyword evidence="3" id="KW-0489">Methyltransferase</keyword>
<dbReference type="NCBIfam" id="TIGR00229">
    <property type="entry name" value="sensory_box"/>
    <property type="match status" value="1"/>
</dbReference>
<dbReference type="Pfam" id="PF01739">
    <property type="entry name" value="CheR"/>
    <property type="match status" value="1"/>
</dbReference>
<dbReference type="Gene3D" id="3.30.565.10">
    <property type="entry name" value="Histidine kinase-like ATPase, C-terminal domain"/>
    <property type="match status" value="1"/>
</dbReference>
<dbReference type="InterPro" id="IPR000780">
    <property type="entry name" value="CheR_MeTrfase"/>
</dbReference>
<dbReference type="Pfam" id="PF03705">
    <property type="entry name" value="CheR_N"/>
    <property type="match status" value="1"/>
</dbReference>
<dbReference type="Pfam" id="PF02518">
    <property type="entry name" value="HATPase_c"/>
    <property type="match status" value="1"/>
</dbReference>
<comment type="catalytic activity">
    <reaction evidence="2">
        <text>L-glutamyl-[protein] + S-adenosyl-L-methionine = [protein]-L-glutamate 5-O-methyl ester + S-adenosyl-L-homocysteine</text>
        <dbReference type="Rhea" id="RHEA:24452"/>
        <dbReference type="Rhea" id="RHEA-COMP:10208"/>
        <dbReference type="Rhea" id="RHEA-COMP:10311"/>
        <dbReference type="ChEBI" id="CHEBI:29973"/>
        <dbReference type="ChEBI" id="CHEBI:57856"/>
        <dbReference type="ChEBI" id="CHEBI:59789"/>
        <dbReference type="ChEBI" id="CHEBI:82795"/>
        <dbReference type="EC" id="2.1.1.80"/>
    </reaction>
</comment>
<dbReference type="PANTHER" id="PTHR24422:SF10">
    <property type="entry name" value="CHEMOTAXIS PROTEIN METHYLTRANSFERASE 2"/>
    <property type="match status" value="1"/>
</dbReference>
<comment type="catalytic activity">
    <reaction evidence="1">
        <text>ATP + protein L-histidine = ADP + protein N-phospho-L-histidine.</text>
        <dbReference type="EC" id="2.7.13.3"/>
    </reaction>
</comment>
<organism evidence="13 14">
    <name type="scientific">Salmonirosea aquatica</name>
    <dbReference type="NCBI Taxonomy" id="2654236"/>
    <lineage>
        <taxon>Bacteria</taxon>
        <taxon>Pseudomonadati</taxon>
        <taxon>Bacteroidota</taxon>
        <taxon>Cytophagia</taxon>
        <taxon>Cytophagales</taxon>
        <taxon>Spirosomataceae</taxon>
        <taxon>Salmonirosea</taxon>
    </lineage>
</organism>
<dbReference type="CDD" id="cd00082">
    <property type="entry name" value="HisKA"/>
    <property type="match status" value="1"/>
</dbReference>
<dbReference type="SUPFAM" id="SSF55785">
    <property type="entry name" value="PYP-like sensor domain (PAS domain)"/>
    <property type="match status" value="3"/>
</dbReference>
<evidence type="ECO:0000259" key="8">
    <source>
        <dbReference type="PROSITE" id="PS50109"/>
    </source>
</evidence>
<dbReference type="Gene3D" id="1.10.155.10">
    <property type="entry name" value="Chemotaxis receptor methyltransferase CheR, N-terminal domain"/>
    <property type="match status" value="1"/>
</dbReference>
<dbReference type="SMART" id="SM00138">
    <property type="entry name" value="MeTrc"/>
    <property type="match status" value="1"/>
</dbReference>
<proteinExistence type="predicted"/>
<dbReference type="InterPro" id="IPR000673">
    <property type="entry name" value="Sig_transdc_resp-reg_Me-estase"/>
</dbReference>
<feature type="domain" description="PAS" evidence="9">
    <location>
        <begin position="847"/>
        <end position="918"/>
    </location>
</feature>
<evidence type="ECO:0000259" key="9">
    <source>
        <dbReference type="PROSITE" id="PS50112"/>
    </source>
</evidence>
<reference evidence="13 14" key="1">
    <citation type="submission" date="2019-10" db="EMBL/GenBank/DDBJ databases">
        <title>Draft Genome Sequence of Cytophagaceae sp. SJW1-29.</title>
        <authorList>
            <person name="Choi A."/>
        </authorList>
    </citation>
    <scope>NUCLEOTIDE SEQUENCE [LARGE SCALE GENOMIC DNA]</scope>
    <source>
        <strain evidence="13 14">SJW1-29</strain>
    </source>
</reference>
<dbReference type="PRINTS" id="PR00996">
    <property type="entry name" value="CHERMTFRASE"/>
</dbReference>
<keyword evidence="6" id="KW-0378">Hydrolase</keyword>
<dbReference type="InterPro" id="IPR005467">
    <property type="entry name" value="His_kinase_dom"/>
</dbReference>
<dbReference type="InterPro" id="IPR036804">
    <property type="entry name" value="CheR_N_sf"/>
</dbReference>
<dbReference type="InterPro" id="IPR022641">
    <property type="entry name" value="CheR_N"/>
</dbReference>
<dbReference type="SMART" id="SM00388">
    <property type="entry name" value="HisKA"/>
    <property type="match status" value="1"/>
</dbReference>
<accession>A0A7C9BEV1</accession>
<keyword evidence="14" id="KW-1185">Reference proteome</keyword>
<dbReference type="InterPro" id="IPR000014">
    <property type="entry name" value="PAS"/>
</dbReference>
<dbReference type="InterPro" id="IPR036097">
    <property type="entry name" value="HisK_dim/P_sf"/>
</dbReference>
<dbReference type="SMART" id="SM00091">
    <property type="entry name" value="PAS"/>
    <property type="match status" value="3"/>
</dbReference>
<dbReference type="SUPFAM" id="SSF53335">
    <property type="entry name" value="S-adenosyl-L-methionine-dependent methyltransferases"/>
    <property type="match status" value="1"/>
</dbReference>
<dbReference type="PANTHER" id="PTHR24422">
    <property type="entry name" value="CHEMOTAXIS PROTEIN METHYLTRANSFERASE"/>
    <property type="match status" value="1"/>
</dbReference>
<dbReference type="InterPro" id="IPR000700">
    <property type="entry name" value="PAS-assoc_C"/>
</dbReference>
<dbReference type="Pfam" id="PF00512">
    <property type="entry name" value="HisKA"/>
    <property type="match status" value="1"/>
</dbReference>
<dbReference type="CDD" id="cd16434">
    <property type="entry name" value="CheB-CheR_fusion"/>
    <property type="match status" value="1"/>
</dbReference>
<dbReference type="GO" id="GO:0008983">
    <property type="term" value="F:protein-glutamate O-methyltransferase activity"/>
    <property type="evidence" value="ECO:0007669"/>
    <property type="project" value="UniProtKB-EC"/>
</dbReference>
<dbReference type="Gene3D" id="3.40.50.180">
    <property type="entry name" value="Methylesterase CheB, C-terminal domain"/>
    <property type="match status" value="1"/>
</dbReference>
<keyword evidence="6" id="KW-0145">Chemotaxis</keyword>
<feature type="compositionally biased region" description="Low complexity" evidence="7">
    <location>
        <begin position="663"/>
        <end position="673"/>
    </location>
</feature>
<comment type="caution">
    <text evidence="13">The sequence shown here is derived from an EMBL/GenBank/DDBJ whole genome shotgun (WGS) entry which is preliminary data.</text>
</comment>
<feature type="domain" description="CheR-type methyltransferase" evidence="12">
    <location>
        <begin position="194"/>
        <end position="468"/>
    </location>
</feature>
<feature type="active site" evidence="6">
    <location>
        <position position="43"/>
    </location>
</feature>
<dbReference type="SMART" id="SM00086">
    <property type="entry name" value="PAC"/>
    <property type="match status" value="2"/>
</dbReference>
<evidence type="ECO:0000313" key="13">
    <source>
        <dbReference type="EMBL" id="MPR35896.1"/>
    </source>
</evidence>
<dbReference type="RefSeq" id="WP_152763344.1">
    <property type="nucleotide sequence ID" value="NZ_WHLY01000002.1"/>
</dbReference>
<dbReference type="Gene3D" id="3.30.450.20">
    <property type="entry name" value="PAS domain"/>
    <property type="match status" value="3"/>
</dbReference>
<dbReference type="FunFam" id="3.30.450.20:FF:000099">
    <property type="entry name" value="Sensory box sensor histidine kinase"/>
    <property type="match status" value="1"/>
</dbReference>
<feature type="region of interest" description="Disordered" evidence="7">
    <location>
        <begin position="660"/>
        <end position="697"/>
    </location>
</feature>
<feature type="domain" description="Histidine kinase" evidence="8">
    <location>
        <begin position="1126"/>
        <end position="1350"/>
    </location>
</feature>
<dbReference type="InterPro" id="IPR003661">
    <property type="entry name" value="HisK_dim/P_dom"/>
</dbReference>
<dbReference type="GO" id="GO:0032259">
    <property type="term" value="P:methylation"/>
    <property type="evidence" value="ECO:0007669"/>
    <property type="project" value="UniProtKB-KW"/>
</dbReference>